<sequence length="683" mass="75022">MDATRSTSAPYHRGASLVSNVAGPALANGAWVLGTSSAPLRLQSRIAPSQAKYSTYASRMRAGTTTLMQPIQRSANELDGTSVLGTRSARQSVYYGEDESDDDDEESEYEDEEFSSSQRRKRRRGAHESRSASSLDTRVVDPEAEAELAAPGSQLGLPVSCDRLVVRPAKRTPHTFPTEQQLQQQSEFAEVLVPIRIEFHTNTHRIKDVFLWNLHERLITPYQFAHIFLQDLELPMQPYAVQIESLIIQQLSDAMSVLDREGDGISRILDLKSSARERKRIETEVEMQRRRAAAMLQAASASDSASPSAPRKRGRPRKHPAPESKEDSPVVPPQPQSQLLSQPPAPTQPLSQASVPVSGPTAHALPAIDNDSASKSVDKASIHDAISRIDAEDDLRVIVEYEVQISRHMLRDRLEWDLCSTLTPEAFAKTLTRDLGLPLESGVLISHAVREQLLHHRRAAMELGLFGSGKIYKCIMDELLRIDKAERALLRASASPSESGQGATGAAPSESTAATSAMMDLDPLSEDEALHQRRAISSAAMTNASDMDEWHGATLTRDDQAPPHTRSRRLAAATQYGSLSHSHDATAAFSAPSNLSSSAPFPPFPSAASIPFLVPDESLPLALRRHQALMTLRDLLAVGPRPLEGAWRDFAETSDFGPLLEYLSEAEMEKMEEADLRASRYVY</sequence>
<evidence type="ECO:0000256" key="1">
    <source>
        <dbReference type="SAM" id="MobiDB-lite"/>
    </source>
</evidence>
<dbReference type="OrthoDB" id="9834376at2759"/>
<proteinExistence type="predicted"/>
<name>A8QD50_MALGO</name>
<comment type="caution">
    <text evidence="2">The sequence shown here is derived from an EMBL/GenBank/DDBJ whole genome shotgun (WGS) entry which is preliminary data.</text>
</comment>
<dbReference type="FunCoup" id="A8QD50">
    <property type="interactions" value="415"/>
</dbReference>
<dbReference type="GO" id="GO:0000228">
    <property type="term" value="C:nuclear chromosome"/>
    <property type="evidence" value="ECO:0007669"/>
    <property type="project" value="InterPro"/>
</dbReference>
<reference evidence="2 3" key="1">
    <citation type="journal article" date="2007" name="Proc. Natl. Acad. Sci. U.S.A.">
        <title>Dandruff-associated Malassezia genomes reveal convergent and divergent virulence traits shared with plant and human fungal pathogens.</title>
        <authorList>
            <person name="Xu J."/>
            <person name="Saunders C.W."/>
            <person name="Hu P."/>
            <person name="Grant R.A."/>
            <person name="Boekhout T."/>
            <person name="Kuramae E.E."/>
            <person name="Kronstad J.W."/>
            <person name="Deangelis Y.M."/>
            <person name="Reeder N.L."/>
            <person name="Johnstone K.R."/>
            <person name="Leland M."/>
            <person name="Fieno A.M."/>
            <person name="Begley W.M."/>
            <person name="Sun Y."/>
            <person name="Lacey M.P."/>
            <person name="Chaudhary T."/>
            <person name="Keough T."/>
            <person name="Chu L."/>
            <person name="Sears R."/>
            <person name="Yuan B."/>
            <person name="Dawson T.L.Jr."/>
        </authorList>
    </citation>
    <scope>NUCLEOTIDE SEQUENCE [LARGE SCALE GENOMIC DNA]</scope>
    <source>
        <strain evidence="3">ATCC MYA-4612 / CBS 7966</strain>
    </source>
</reference>
<dbReference type="KEGG" id="mgl:MGL_4118"/>
<dbReference type="AlphaFoldDB" id="A8QD50"/>
<feature type="compositionally biased region" description="Acidic residues" evidence="1">
    <location>
        <begin position="96"/>
        <end position="114"/>
    </location>
</feature>
<dbReference type="InParanoid" id="A8QD50"/>
<dbReference type="GeneID" id="5853046"/>
<evidence type="ECO:0000313" key="2">
    <source>
        <dbReference type="EMBL" id="EDP41569.1"/>
    </source>
</evidence>
<dbReference type="GO" id="GO:0006338">
    <property type="term" value="P:chromatin remodeling"/>
    <property type="evidence" value="ECO:0007669"/>
    <property type="project" value="InterPro"/>
</dbReference>
<dbReference type="EMBL" id="AAYY01000020">
    <property type="protein sequence ID" value="EDP41569.1"/>
    <property type="molecule type" value="Genomic_DNA"/>
</dbReference>
<feature type="compositionally biased region" description="Basic residues" evidence="1">
    <location>
        <begin position="310"/>
        <end position="319"/>
    </location>
</feature>
<feature type="compositionally biased region" description="Low complexity" evidence="1">
    <location>
        <begin position="293"/>
        <end position="309"/>
    </location>
</feature>
<feature type="compositionally biased region" description="Low complexity" evidence="1">
    <location>
        <begin position="504"/>
        <end position="515"/>
    </location>
</feature>
<dbReference type="STRING" id="425265.A8QD50"/>
<dbReference type="OMA" id="LEWDLCS"/>
<dbReference type="RefSeq" id="XP_001728783.1">
    <property type="nucleotide sequence ID" value="XM_001728731.1"/>
</dbReference>
<organism evidence="2 3">
    <name type="scientific">Malassezia globosa (strain ATCC MYA-4612 / CBS 7966)</name>
    <name type="common">Dandruff-associated fungus</name>
    <dbReference type="NCBI Taxonomy" id="425265"/>
    <lineage>
        <taxon>Eukaryota</taxon>
        <taxon>Fungi</taxon>
        <taxon>Dikarya</taxon>
        <taxon>Basidiomycota</taxon>
        <taxon>Ustilaginomycotina</taxon>
        <taxon>Malasseziomycetes</taxon>
        <taxon>Malasseziales</taxon>
        <taxon>Malasseziaceae</taxon>
        <taxon>Malassezia</taxon>
    </lineage>
</organism>
<feature type="region of interest" description="Disordered" evidence="1">
    <location>
        <begin position="554"/>
        <end position="577"/>
    </location>
</feature>
<feature type="compositionally biased region" description="Low complexity" evidence="1">
    <location>
        <begin position="336"/>
        <end position="354"/>
    </location>
</feature>
<feature type="region of interest" description="Disordered" evidence="1">
    <location>
        <begin position="285"/>
        <end position="376"/>
    </location>
</feature>
<feature type="region of interest" description="Disordered" evidence="1">
    <location>
        <begin position="493"/>
        <end position="515"/>
    </location>
</feature>
<gene>
    <name evidence="2" type="ORF">MGL_4118</name>
</gene>
<accession>A8QD50</accession>
<dbReference type="VEuPathDB" id="FungiDB:MGL_4118"/>
<evidence type="ECO:0000313" key="3">
    <source>
        <dbReference type="Proteomes" id="UP000008837"/>
    </source>
</evidence>
<dbReference type="InterPro" id="IPR006939">
    <property type="entry name" value="SNF5"/>
</dbReference>
<dbReference type="Proteomes" id="UP000008837">
    <property type="component" value="Unassembled WGS sequence"/>
</dbReference>
<protein>
    <submittedName>
        <fullName evidence="2">Uncharacterized protein</fullName>
    </submittedName>
</protein>
<dbReference type="Pfam" id="PF04855">
    <property type="entry name" value="SNF5"/>
    <property type="match status" value="1"/>
</dbReference>
<keyword evidence="3" id="KW-1185">Reference proteome</keyword>
<feature type="region of interest" description="Disordered" evidence="1">
    <location>
        <begin position="89"/>
        <end position="139"/>
    </location>
</feature>